<dbReference type="EMBL" id="JAIQCJ010001308">
    <property type="protein sequence ID" value="KAJ8791200.1"/>
    <property type="molecule type" value="Genomic_DNA"/>
</dbReference>
<evidence type="ECO:0000256" key="4">
    <source>
        <dbReference type="ARBA" id="ARBA00022989"/>
    </source>
</evidence>
<dbReference type="GO" id="GO:0004896">
    <property type="term" value="F:cytokine receptor activity"/>
    <property type="evidence" value="ECO:0007669"/>
    <property type="project" value="TreeGrafter"/>
</dbReference>
<evidence type="ECO:0000256" key="5">
    <source>
        <dbReference type="ARBA" id="ARBA00023136"/>
    </source>
</evidence>
<dbReference type="Gene3D" id="2.60.40.10">
    <property type="entry name" value="Immunoglobulins"/>
    <property type="match status" value="1"/>
</dbReference>
<dbReference type="InterPro" id="IPR013783">
    <property type="entry name" value="Ig-like_fold"/>
</dbReference>
<name>A0AB34HJN1_ESCRO</name>
<accession>A0AB34HJN1</accession>
<evidence type="ECO:0000313" key="11">
    <source>
        <dbReference type="Proteomes" id="UP001159641"/>
    </source>
</evidence>
<keyword evidence="4" id="KW-1133">Transmembrane helix</keyword>
<evidence type="ECO:0000256" key="6">
    <source>
        <dbReference type="ARBA" id="ARBA00023170"/>
    </source>
</evidence>
<dbReference type="Pfam" id="PF06328">
    <property type="entry name" value="Lep_receptor_Ig"/>
    <property type="match status" value="1"/>
</dbReference>
<feature type="domain" description="Fibronectin type-III" evidence="9">
    <location>
        <begin position="64"/>
        <end position="159"/>
    </location>
</feature>
<evidence type="ECO:0000313" key="10">
    <source>
        <dbReference type="EMBL" id="KAJ8791200.1"/>
    </source>
</evidence>
<dbReference type="Proteomes" id="UP001159641">
    <property type="component" value="Unassembled WGS sequence"/>
</dbReference>
<dbReference type="PANTHER" id="PTHR23037:SF44">
    <property type="entry name" value="LEPTIN RECEPTOR"/>
    <property type="match status" value="1"/>
</dbReference>
<keyword evidence="6" id="KW-0675">Receptor</keyword>
<comment type="caution">
    <text evidence="10">The sequence shown here is derived from an EMBL/GenBank/DDBJ whole genome shotgun (WGS) entry which is preliminary data.</text>
</comment>
<dbReference type="InterPro" id="IPR036116">
    <property type="entry name" value="FN3_sf"/>
</dbReference>
<dbReference type="PANTHER" id="PTHR23037">
    <property type="entry name" value="CYTOKINE RECEPTOR"/>
    <property type="match status" value="1"/>
</dbReference>
<protein>
    <recommendedName>
        <fullName evidence="9">Fibronectin type-III domain-containing protein</fullName>
    </recommendedName>
</protein>
<feature type="compositionally biased region" description="Basic and acidic residues" evidence="8">
    <location>
        <begin position="171"/>
        <end position="184"/>
    </location>
</feature>
<sequence length="212" mass="24055">MNLAEKIPQSQYDVVGDHVSKVTFPNLNATKPRGKFTYDAVYCCNEHECHHRYAELYVIVKPLPPSSVKAEITVKIGLLKISWEKPVFPENNLQFQIRYGLSGKEVQWKVFEVYDAKLKSASFPVPDLCAVYAVQVRCKRLDGLGYWSNWSTPAYTIVTDIKVEELNFPRRSGEALPREEKSDQKSCGPGEDMKEDQVGAGAKNVQKGRQRL</sequence>
<keyword evidence="5" id="KW-0472">Membrane</keyword>
<evidence type="ECO:0000256" key="8">
    <source>
        <dbReference type="SAM" id="MobiDB-lite"/>
    </source>
</evidence>
<evidence type="ECO:0000256" key="2">
    <source>
        <dbReference type="ARBA" id="ARBA00022692"/>
    </source>
</evidence>
<dbReference type="FunFam" id="2.60.40.10:FF:000558">
    <property type="entry name" value="Leptin receptor"/>
    <property type="match status" value="1"/>
</dbReference>
<dbReference type="InterPro" id="IPR010457">
    <property type="entry name" value="IgC2-like_lig-bd"/>
</dbReference>
<proteinExistence type="predicted"/>
<organism evidence="10 11">
    <name type="scientific">Eschrichtius robustus</name>
    <name type="common">California gray whale</name>
    <name type="synonym">Eschrichtius gibbosus</name>
    <dbReference type="NCBI Taxonomy" id="9764"/>
    <lineage>
        <taxon>Eukaryota</taxon>
        <taxon>Metazoa</taxon>
        <taxon>Chordata</taxon>
        <taxon>Craniata</taxon>
        <taxon>Vertebrata</taxon>
        <taxon>Euteleostomi</taxon>
        <taxon>Mammalia</taxon>
        <taxon>Eutheria</taxon>
        <taxon>Laurasiatheria</taxon>
        <taxon>Artiodactyla</taxon>
        <taxon>Whippomorpha</taxon>
        <taxon>Cetacea</taxon>
        <taxon>Mysticeti</taxon>
        <taxon>Eschrichtiidae</taxon>
        <taxon>Eschrichtius</taxon>
    </lineage>
</organism>
<keyword evidence="7" id="KW-0325">Glycoprotein</keyword>
<reference evidence="10 11" key="1">
    <citation type="submission" date="2022-11" db="EMBL/GenBank/DDBJ databases">
        <title>Whole genome sequence of Eschrichtius robustus ER-17-0199.</title>
        <authorList>
            <person name="Bruniche-Olsen A."/>
            <person name="Black A.N."/>
            <person name="Fields C.J."/>
            <person name="Walden K."/>
            <person name="Dewoody J.A."/>
        </authorList>
    </citation>
    <scope>NUCLEOTIDE SEQUENCE [LARGE SCALE GENOMIC DNA]</scope>
    <source>
        <strain evidence="10">ER-17-0199</strain>
        <tissue evidence="10">Blubber</tissue>
    </source>
</reference>
<evidence type="ECO:0000259" key="9">
    <source>
        <dbReference type="PROSITE" id="PS50853"/>
    </source>
</evidence>
<dbReference type="GO" id="GO:0009897">
    <property type="term" value="C:external side of plasma membrane"/>
    <property type="evidence" value="ECO:0007669"/>
    <property type="project" value="TreeGrafter"/>
</dbReference>
<evidence type="ECO:0000256" key="3">
    <source>
        <dbReference type="ARBA" id="ARBA00022729"/>
    </source>
</evidence>
<keyword evidence="2" id="KW-0812">Transmembrane</keyword>
<evidence type="ECO:0000256" key="7">
    <source>
        <dbReference type="ARBA" id="ARBA00023180"/>
    </source>
</evidence>
<dbReference type="PROSITE" id="PS50853">
    <property type="entry name" value="FN3"/>
    <property type="match status" value="1"/>
</dbReference>
<dbReference type="AlphaFoldDB" id="A0AB34HJN1"/>
<dbReference type="CDD" id="cd00063">
    <property type="entry name" value="FN3"/>
    <property type="match status" value="1"/>
</dbReference>
<gene>
    <name evidence="10" type="ORF">J1605_020763</name>
</gene>
<feature type="region of interest" description="Disordered" evidence="8">
    <location>
        <begin position="171"/>
        <end position="212"/>
    </location>
</feature>
<comment type="subcellular location">
    <subcellularLocation>
        <location evidence="1">Membrane</location>
        <topology evidence="1">Single-pass type I membrane protein</topology>
    </subcellularLocation>
</comment>
<dbReference type="InterPro" id="IPR003961">
    <property type="entry name" value="FN3_dom"/>
</dbReference>
<dbReference type="SUPFAM" id="SSF49265">
    <property type="entry name" value="Fibronectin type III"/>
    <property type="match status" value="1"/>
</dbReference>
<keyword evidence="3" id="KW-0732">Signal</keyword>
<evidence type="ECO:0000256" key="1">
    <source>
        <dbReference type="ARBA" id="ARBA00004479"/>
    </source>
</evidence>
<keyword evidence="11" id="KW-1185">Reference proteome</keyword>